<proteinExistence type="inferred from homology"/>
<evidence type="ECO:0000256" key="1">
    <source>
        <dbReference type="ARBA" id="ARBA00022612"/>
    </source>
</evidence>
<reference evidence="3 4" key="1">
    <citation type="submission" date="2021-08" db="EMBL/GenBank/DDBJ databases">
        <title>Culture and genomic analysis of Symbiopectobacterium purcellii sp. nov. gen. nov., isolated from the leafhopper Empoasca decipiens.</title>
        <authorList>
            <person name="Nadal-Jimenez P."/>
            <person name="Siozios S."/>
            <person name="Halliday N."/>
            <person name="Camara M."/>
            <person name="Hurst G.D.D."/>
        </authorList>
    </citation>
    <scope>NUCLEOTIDE SEQUENCE [LARGE SCALE GENOMIC DNA]</scope>
    <source>
        <strain evidence="3 4">SyEd1</strain>
    </source>
</reference>
<dbReference type="Pfam" id="PF17289">
    <property type="entry name" value="Terminase_6C"/>
    <property type="match status" value="1"/>
</dbReference>
<keyword evidence="1" id="KW-1188">Viral release from host cell</keyword>
<sequence>MDKLPALKGMTQAQKIELVQLLEEKKRRESTYRYKRFFSSRYPWQKKFISATAEYSQVALIAANRTGKTDTGTGIDAIHAMGDYPPDWSGHKFEKAPLIWCLGYSADKIRDLLQTPIIGRKTDNGWEGGLIPGERIVSTESAQGAANAVRSVYVMHKSGELSKIQFWSYSQGQQALMGDAVDWFHIDEEPRDPTIYPQVLTRTATGDQNKGGRGILTFTPENGRTDLVIAFMDNPSPGQHCMNVGWDDAPHLSEKVKKDLLESYPPHQRDMRTKGIPMLGHGRIYDLGEDFIKCDPFPIPDHWLVIDGMDFGWDHPQAHVQLAWDIENEAFYLTRAYKARQVSPAEAYSAVKSWADNVPTAWPPDGLQTEKGSGLQQKSYYEEAGFQMLSDHAQWEDGSRAVEPGLFELYDLMRRGKFRVFSGLRDFFEEYNFYHRDEKGRIVKVRDDILDAVRYAYMMRRYAIRYADIKSPPVEEDIYVPSSSGW</sequence>
<keyword evidence="4" id="KW-1185">Reference proteome</keyword>
<dbReference type="Pfam" id="PF03237">
    <property type="entry name" value="Terminase_6N"/>
    <property type="match status" value="1"/>
</dbReference>
<dbReference type="InterPro" id="IPR027417">
    <property type="entry name" value="P-loop_NTPase"/>
</dbReference>
<dbReference type="HAMAP" id="MF_04148">
    <property type="entry name" value="TERL_BPP22"/>
    <property type="match status" value="1"/>
</dbReference>
<dbReference type="Gene3D" id="3.40.50.300">
    <property type="entry name" value="P-loop containing nucleotide triphosphate hydrolases"/>
    <property type="match status" value="1"/>
</dbReference>
<dbReference type="EMBL" id="CP081864">
    <property type="protein sequence ID" value="QZN94119.1"/>
    <property type="molecule type" value="Genomic_DNA"/>
</dbReference>
<dbReference type="RefSeq" id="WP_222157250.1">
    <property type="nucleotide sequence ID" value="NZ_CP081864.1"/>
</dbReference>
<protein>
    <submittedName>
        <fullName evidence="3">Terminase large subunit</fullName>
    </submittedName>
</protein>
<evidence type="ECO:0000313" key="3">
    <source>
        <dbReference type="EMBL" id="QZN94119.1"/>
    </source>
</evidence>
<dbReference type="Gene3D" id="3.30.420.280">
    <property type="match status" value="1"/>
</dbReference>
<evidence type="ECO:0000259" key="2">
    <source>
        <dbReference type="Pfam" id="PF17289"/>
    </source>
</evidence>
<accession>A0ABX9AKT0</accession>
<feature type="domain" description="Terminase large subunit gp17-like C-terminal" evidence="2">
    <location>
        <begin position="308"/>
        <end position="459"/>
    </location>
</feature>
<dbReference type="InterPro" id="IPR044265">
    <property type="entry name" value="Terminase_large_su_BPP22"/>
</dbReference>
<organism evidence="3 4">
    <name type="scientific">Symbiopectobacterium purcellii</name>
    <dbReference type="NCBI Taxonomy" id="2871826"/>
    <lineage>
        <taxon>Bacteria</taxon>
        <taxon>Pseudomonadati</taxon>
        <taxon>Pseudomonadota</taxon>
        <taxon>Gammaproteobacteria</taxon>
        <taxon>Enterobacterales</taxon>
        <taxon>Enterobacteriaceae</taxon>
    </lineage>
</organism>
<gene>
    <name evidence="3" type="ORF">K6K13_12020</name>
</gene>
<evidence type="ECO:0000313" key="4">
    <source>
        <dbReference type="Proteomes" id="UP000825886"/>
    </source>
</evidence>
<dbReference type="InterPro" id="IPR035421">
    <property type="entry name" value="Terminase_6C"/>
</dbReference>
<dbReference type="Proteomes" id="UP000825886">
    <property type="component" value="Chromosome"/>
</dbReference>
<name>A0ABX9AKT0_9ENTR</name>